<feature type="chain" id="PRO_5028227933" description="Ig-like domain-containing protein" evidence="5">
    <location>
        <begin position="20"/>
        <end position="471"/>
    </location>
</feature>
<dbReference type="SMART" id="SM00406">
    <property type="entry name" value="IGv"/>
    <property type="match status" value="1"/>
</dbReference>
<dbReference type="InterPro" id="IPR013106">
    <property type="entry name" value="Ig_V-set"/>
</dbReference>
<dbReference type="PROSITE" id="PS50835">
    <property type="entry name" value="IG_LIKE"/>
    <property type="match status" value="4"/>
</dbReference>
<evidence type="ECO:0000256" key="1">
    <source>
        <dbReference type="ARBA" id="ARBA00022859"/>
    </source>
</evidence>
<evidence type="ECO:0000313" key="7">
    <source>
        <dbReference type="Ensembl" id="ENSOANP00000013926.3"/>
    </source>
</evidence>
<dbReference type="GO" id="GO:0006958">
    <property type="term" value="P:complement activation, classical pathway"/>
    <property type="evidence" value="ECO:0000318"/>
    <property type="project" value="GO_Central"/>
</dbReference>
<feature type="domain" description="Ig-like" evidence="6">
    <location>
        <begin position="260"/>
        <end position="360"/>
    </location>
</feature>
<sequence>MQSAFSLLSVLTLLQGVQGDVQLVESGGDLRQPGGSLHLSCKASGYSISSSYIWSWIRQSPGKGLEWMGYGYYSSSTWKTSYTPSLQSRISISADSSKNEFSLQLNNLITADTAMYYCARCTVRQTTSSNCQKPHQGQGTFVTVSSAAKVSPTVYPLIPSRKEKNLSQVTLGCLVTGYFPEPVSIKWSPETFSSNSKTFPAILQPSGLYTLSSQITVPEDNWCGELFTCSVEHPATQKNTQKTVGPRFPGSNSCPVLCGPAVFLVPPRPKDLLSEGGKPKIICVATGLRDEEKDARVKWYKNGTLFPNSQNAQTSSDTIWNGTRVSSKLSVTPEDWKSDAEFRCEVEHKLFPTSLKKAISHDKNTERKTPEAYIFSPHTEELSKESVSITCLVKGFLPQDISIAWQHKGKEMKEEEYSTTPPQYRNGSYFLYSKLTVTKKDWETGESFSCLVYHDSRSDTLKKTVSKNTGN</sequence>
<organism evidence="7 8">
    <name type="scientific">Ornithorhynchus anatinus</name>
    <name type="common">Duckbill platypus</name>
    <dbReference type="NCBI Taxonomy" id="9258"/>
    <lineage>
        <taxon>Eukaryota</taxon>
        <taxon>Metazoa</taxon>
        <taxon>Chordata</taxon>
        <taxon>Craniata</taxon>
        <taxon>Vertebrata</taxon>
        <taxon>Euteleostomi</taxon>
        <taxon>Mammalia</taxon>
        <taxon>Monotremata</taxon>
        <taxon>Ornithorhynchidae</taxon>
        <taxon>Ornithorhynchus</taxon>
    </lineage>
</organism>
<dbReference type="InterPro" id="IPR050380">
    <property type="entry name" value="Immune_Resp_Modulators"/>
</dbReference>
<dbReference type="PANTHER" id="PTHR23411">
    <property type="entry name" value="TAPASIN"/>
    <property type="match status" value="1"/>
</dbReference>
<dbReference type="OMA" id="FGCLAMD"/>
<protein>
    <recommendedName>
        <fullName evidence="6">Ig-like domain-containing protein</fullName>
    </recommendedName>
</protein>
<dbReference type="PROSITE" id="PS00290">
    <property type="entry name" value="IG_MHC"/>
    <property type="match status" value="3"/>
</dbReference>
<keyword evidence="8" id="KW-1185">Reference proteome</keyword>
<accession>F6Z607</accession>
<name>F6Z607_ORNAN</name>
<dbReference type="CDD" id="cd05768">
    <property type="entry name" value="IgC1_CH3_IgAGD_CH4_IgAEM"/>
    <property type="match status" value="1"/>
</dbReference>
<dbReference type="Pfam" id="PF07686">
    <property type="entry name" value="V-set"/>
    <property type="match status" value="1"/>
</dbReference>
<dbReference type="InterPro" id="IPR003597">
    <property type="entry name" value="Ig_C1-set"/>
</dbReference>
<dbReference type="SMART" id="SM00407">
    <property type="entry name" value="IGc1"/>
    <property type="match status" value="3"/>
</dbReference>
<dbReference type="Gene3D" id="2.60.40.10">
    <property type="entry name" value="Immunoglobulins"/>
    <property type="match status" value="4"/>
</dbReference>
<evidence type="ECO:0000259" key="6">
    <source>
        <dbReference type="PROSITE" id="PS50835"/>
    </source>
</evidence>
<dbReference type="InterPro" id="IPR013783">
    <property type="entry name" value="Ig-like_fold"/>
</dbReference>
<dbReference type="STRING" id="9258.ENSOANP00000013926"/>
<dbReference type="InParanoid" id="F6Z607"/>
<dbReference type="GO" id="GO:0019731">
    <property type="term" value="P:antibacterial humoral response"/>
    <property type="evidence" value="ECO:0000318"/>
    <property type="project" value="GO_Central"/>
</dbReference>
<proteinExistence type="predicted"/>
<keyword evidence="4" id="KW-1280">Immunoglobulin</keyword>
<feature type="signal peptide" evidence="5">
    <location>
        <begin position="1"/>
        <end position="19"/>
    </location>
</feature>
<evidence type="ECO:0000256" key="4">
    <source>
        <dbReference type="ARBA" id="ARBA00043265"/>
    </source>
</evidence>
<keyword evidence="2" id="KW-1064">Adaptive immunity</keyword>
<dbReference type="CDD" id="cd21817">
    <property type="entry name" value="IgC1_CH1_IgEG"/>
    <property type="match status" value="1"/>
</dbReference>
<dbReference type="FunFam" id="2.60.40.10:FF:000463">
    <property type="entry name" value="Immunoglobulin heavy constant gamma 1"/>
    <property type="match status" value="1"/>
</dbReference>
<evidence type="ECO:0000256" key="3">
    <source>
        <dbReference type="ARBA" id="ARBA00023319"/>
    </source>
</evidence>
<keyword evidence="5" id="KW-0732">Signal</keyword>
<feature type="domain" description="Ig-like" evidence="6">
    <location>
        <begin position="34"/>
        <end position="118"/>
    </location>
</feature>
<reference evidence="7" key="3">
    <citation type="submission" date="2025-09" db="UniProtKB">
        <authorList>
            <consortium name="Ensembl"/>
        </authorList>
    </citation>
    <scope>IDENTIFICATION</scope>
    <source>
        <strain evidence="7">Glennie</strain>
    </source>
</reference>
<dbReference type="InterPro" id="IPR007110">
    <property type="entry name" value="Ig-like_dom"/>
</dbReference>
<dbReference type="Pfam" id="PF07654">
    <property type="entry name" value="C1-set"/>
    <property type="match status" value="3"/>
</dbReference>
<dbReference type="GO" id="GO:0034987">
    <property type="term" value="F:immunoglobulin receptor binding"/>
    <property type="evidence" value="ECO:0000318"/>
    <property type="project" value="GO_Central"/>
</dbReference>
<feature type="domain" description="Ig-like" evidence="6">
    <location>
        <begin position="152"/>
        <end position="245"/>
    </location>
</feature>
<dbReference type="GO" id="GO:0042571">
    <property type="term" value="C:immunoglobulin complex, circulating"/>
    <property type="evidence" value="ECO:0000318"/>
    <property type="project" value="GO_Central"/>
</dbReference>
<dbReference type="SMART" id="SM00409">
    <property type="entry name" value="IG"/>
    <property type="match status" value="1"/>
</dbReference>
<keyword evidence="1" id="KW-0391">Immunity</keyword>
<dbReference type="GO" id="GO:0003823">
    <property type="term" value="F:antigen binding"/>
    <property type="evidence" value="ECO:0000318"/>
    <property type="project" value="GO_Central"/>
</dbReference>
<dbReference type="InterPro" id="IPR036179">
    <property type="entry name" value="Ig-like_dom_sf"/>
</dbReference>
<evidence type="ECO:0000256" key="2">
    <source>
        <dbReference type="ARBA" id="ARBA00023130"/>
    </source>
</evidence>
<dbReference type="SUPFAM" id="SSF48726">
    <property type="entry name" value="Immunoglobulin"/>
    <property type="match status" value="4"/>
</dbReference>
<keyword evidence="3" id="KW-0393">Immunoglobulin domain</keyword>
<evidence type="ECO:0000313" key="8">
    <source>
        <dbReference type="Proteomes" id="UP000002279"/>
    </source>
</evidence>
<dbReference type="InterPro" id="IPR003006">
    <property type="entry name" value="Ig/MHC_CS"/>
</dbReference>
<dbReference type="AlphaFoldDB" id="F6Z607"/>
<dbReference type="Bgee" id="ENSOANG00000008738">
    <property type="expression patterns" value="Expressed in ovary and 2 other cell types or tissues"/>
</dbReference>
<dbReference type="HOGENOM" id="CLU_030625_0_2_1"/>
<dbReference type="Ensembl" id="ENSOANT00000013929.3">
    <property type="protein sequence ID" value="ENSOANP00000013926.3"/>
    <property type="gene ID" value="ENSOANG00000008738.3"/>
</dbReference>
<dbReference type="FunFam" id="2.60.40.10:FF:001878">
    <property type="entry name" value="Immunoglobulin heavy variable 1-4"/>
    <property type="match status" value="1"/>
</dbReference>
<dbReference type="InterPro" id="IPR003599">
    <property type="entry name" value="Ig_sub"/>
</dbReference>
<reference evidence="7" key="2">
    <citation type="submission" date="2025-08" db="UniProtKB">
        <authorList>
            <consortium name="Ensembl"/>
        </authorList>
    </citation>
    <scope>IDENTIFICATION</scope>
    <source>
        <strain evidence="7">Glennie</strain>
    </source>
</reference>
<dbReference type="GeneTree" id="ENSGT00940000162793"/>
<feature type="domain" description="Ig-like" evidence="6">
    <location>
        <begin position="370"/>
        <end position="466"/>
    </location>
</feature>
<evidence type="ECO:0000256" key="5">
    <source>
        <dbReference type="SAM" id="SignalP"/>
    </source>
</evidence>
<dbReference type="Proteomes" id="UP000002279">
    <property type="component" value="Chromosome 14"/>
</dbReference>
<reference evidence="7 8" key="1">
    <citation type="journal article" date="2008" name="Nature">
        <title>Genome analysis of the platypus reveals unique signatures of evolution.</title>
        <authorList>
            <person name="Warren W.C."/>
            <person name="Hillier L.W."/>
            <person name="Marshall Graves J.A."/>
            <person name="Birney E."/>
            <person name="Ponting C.P."/>
            <person name="Grutzner F."/>
            <person name="Belov K."/>
            <person name="Miller W."/>
            <person name="Clarke L."/>
            <person name="Chinwalla A.T."/>
            <person name="Yang S.P."/>
            <person name="Heger A."/>
            <person name="Locke D.P."/>
            <person name="Miethke P."/>
            <person name="Waters P.D."/>
            <person name="Veyrunes F."/>
            <person name="Fulton L."/>
            <person name="Fulton B."/>
            <person name="Graves T."/>
            <person name="Wallis J."/>
            <person name="Puente X.S."/>
            <person name="Lopez-Otin C."/>
            <person name="Ordonez G.R."/>
            <person name="Eichler E.E."/>
            <person name="Chen L."/>
            <person name="Cheng Z."/>
            <person name="Deakin J.E."/>
            <person name="Alsop A."/>
            <person name="Thompson K."/>
            <person name="Kirby P."/>
            <person name="Papenfuss A.T."/>
            <person name="Wakefield M.J."/>
            <person name="Olender T."/>
            <person name="Lancet D."/>
            <person name="Huttley G.A."/>
            <person name="Smit A.F."/>
            <person name="Pask A."/>
            <person name="Temple-Smith P."/>
            <person name="Batzer M.A."/>
            <person name="Walker J.A."/>
            <person name="Konkel M.K."/>
            <person name="Harris R.S."/>
            <person name="Whittington C.M."/>
            <person name="Wong E.S."/>
            <person name="Gemmell N.J."/>
            <person name="Buschiazzo E."/>
            <person name="Vargas Jentzsch I.M."/>
            <person name="Merkel A."/>
            <person name="Schmitz J."/>
            <person name="Zemann A."/>
            <person name="Churakov G."/>
            <person name="Kriegs J.O."/>
            <person name="Brosius J."/>
            <person name="Murchison E.P."/>
            <person name="Sachidanandam R."/>
            <person name="Smith C."/>
            <person name="Hannon G.J."/>
            <person name="Tsend-Ayush E."/>
            <person name="McMillan D."/>
            <person name="Attenborough R."/>
            <person name="Rens W."/>
            <person name="Ferguson-Smith M."/>
            <person name="Lefevre C.M."/>
            <person name="Sharp J.A."/>
            <person name="Nicholas K.R."/>
            <person name="Ray D.A."/>
            <person name="Kube M."/>
            <person name="Reinhardt R."/>
            <person name="Pringle T.H."/>
            <person name="Taylor J."/>
            <person name="Jones R.C."/>
            <person name="Nixon B."/>
            <person name="Dacheux J.L."/>
            <person name="Niwa H."/>
            <person name="Sekita Y."/>
            <person name="Huang X."/>
            <person name="Stark A."/>
            <person name="Kheradpour P."/>
            <person name="Kellis M."/>
            <person name="Flicek P."/>
            <person name="Chen Y."/>
            <person name="Webber C."/>
            <person name="Hardison R."/>
            <person name="Nelson J."/>
            <person name="Hallsworth-Pepin K."/>
            <person name="Delehaunty K."/>
            <person name="Markovic C."/>
            <person name="Minx P."/>
            <person name="Feng Y."/>
            <person name="Kremitzki C."/>
            <person name="Mitreva M."/>
            <person name="Glasscock J."/>
            <person name="Wylie T."/>
            <person name="Wohldmann P."/>
            <person name="Thiru P."/>
            <person name="Nhan M.N."/>
            <person name="Pohl C.S."/>
            <person name="Smith S.M."/>
            <person name="Hou S."/>
            <person name="Nefedov M."/>
            <person name="de Jong P.J."/>
            <person name="Renfree M.B."/>
            <person name="Mardis E.R."/>
            <person name="Wilson R.K."/>
        </authorList>
    </citation>
    <scope>NUCLEOTIDE SEQUENCE [LARGE SCALE GENOMIC DNA]</scope>
    <source>
        <strain evidence="7 8">Glennie</strain>
    </source>
</reference>